<organism evidence="1 2">
    <name type="scientific">Zancudomyces culisetae</name>
    <name type="common">Gut fungus</name>
    <name type="synonym">Smittium culisetae</name>
    <dbReference type="NCBI Taxonomy" id="1213189"/>
    <lineage>
        <taxon>Eukaryota</taxon>
        <taxon>Fungi</taxon>
        <taxon>Fungi incertae sedis</taxon>
        <taxon>Zoopagomycota</taxon>
        <taxon>Kickxellomycotina</taxon>
        <taxon>Harpellomycetes</taxon>
        <taxon>Harpellales</taxon>
        <taxon>Legeriomycetaceae</taxon>
        <taxon>Zancudomyces</taxon>
    </lineage>
</organism>
<accession>A0A1R1PSH1</accession>
<dbReference type="Proteomes" id="UP000188320">
    <property type="component" value="Unassembled WGS sequence"/>
</dbReference>
<proteinExistence type="predicted"/>
<evidence type="ECO:0000313" key="1">
    <source>
        <dbReference type="EMBL" id="OMH83891.1"/>
    </source>
</evidence>
<keyword evidence="2" id="KW-1185">Reference proteome</keyword>
<reference evidence="2" key="1">
    <citation type="submission" date="2017-01" db="EMBL/GenBank/DDBJ databases">
        <authorList>
            <person name="Wang Y."/>
            <person name="White M."/>
            <person name="Kvist S."/>
            <person name="Moncalvo J.-M."/>
        </authorList>
    </citation>
    <scope>NUCLEOTIDE SEQUENCE [LARGE SCALE GENOMIC DNA]</scope>
    <source>
        <strain evidence="2">COL-18-3</strain>
    </source>
</reference>
<dbReference type="AlphaFoldDB" id="A0A1R1PSH1"/>
<dbReference type="EMBL" id="LSSK01000291">
    <property type="protein sequence ID" value="OMH83891.1"/>
    <property type="molecule type" value="Genomic_DNA"/>
</dbReference>
<name>A0A1R1PSH1_ZANCU</name>
<evidence type="ECO:0000313" key="2">
    <source>
        <dbReference type="Proteomes" id="UP000188320"/>
    </source>
</evidence>
<gene>
    <name evidence="1" type="ORF">AX774_g2589</name>
</gene>
<comment type="caution">
    <text evidence="1">The sequence shown here is derived from an EMBL/GenBank/DDBJ whole genome shotgun (WGS) entry which is preliminary data.</text>
</comment>
<dbReference type="OrthoDB" id="5599929at2759"/>
<protein>
    <submittedName>
        <fullName evidence="1">Uncharacterized protein</fullName>
    </submittedName>
</protein>
<sequence>MSIFALNGSVCRKTTSSPIYDQITTKFSGGEDSGIMNNIDNVLSADSVDARSGFFAIKKQADNSIPNVVGRKRKVRHRSEDYREDLLVNEGGSLVKFTDFEKAFGKVNAKGVGSVFISEGNAGQLAAFKGSADSENFTFSEGLFNDEYVKKSDKRNRKDNDGKGSCKDELKNKNRELSVKVNIFSDPGKTRGHSCMAKVGLKPRKEVPQAWCKYKDEWFSILGSETFGLSAGKQRRLFVQNLKGFFEYLRSNLGFSATESICVEFPSLELTLHESDDECSILTLKKLFKYHRSVEKYRNSPTIRPGEFFLKRMPDAWDFRFVIRTTPCPSSVLAHLETTTGSDVVEPVNNSTSISLFSRPLSTRNMHSGKVASINGAVCSPASVGLIDLDDDLVSYEDDLSDFTCSDLVTDSLGSGGLKRLKC</sequence>